<dbReference type="InterPro" id="IPR001279">
    <property type="entry name" value="Metallo-B-lactamas"/>
</dbReference>
<sequence length="204" mass="21469">MSARVDKVVVSGVFSLDGQDFDVDNNVWLVGDDDEVLVIDAPHDAAPIVEAIGGRKVTAIVLTHGHNDHITAAPALREATGAPIWFNDQDRMLWDMTHPDVAPDRDLAPGTRFTVAGTTLTALHTPGHSPGSTCLHAPDLTTVFTGDTLFCGGPGATGRSFSDHPTIVRSIRAQLLSLHGDTVVRTGHGDDTTIGVELGNVPAS</sequence>
<protein>
    <submittedName>
        <fullName evidence="2">MBL fold metallo-hydrolase</fullName>
    </submittedName>
</protein>
<dbReference type="CDD" id="cd06262">
    <property type="entry name" value="metallo-hydrolase-like_MBL-fold"/>
    <property type="match status" value="1"/>
</dbReference>
<dbReference type="Pfam" id="PF00753">
    <property type="entry name" value="Lactamase_B"/>
    <property type="match status" value="1"/>
</dbReference>
<organism evidence="2 3">
    <name type="scientific">Blastococcus brunescens</name>
    <dbReference type="NCBI Taxonomy" id="1564165"/>
    <lineage>
        <taxon>Bacteria</taxon>
        <taxon>Bacillati</taxon>
        <taxon>Actinomycetota</taxon>
        <taxon>Actinomycetes</taxon>
        <taxon>Geodermatophilales</taxon>
        <taxon>Geodermatophilaceae</taxon>
        <taxon>Blastococcus</taxon>
    </lineage>
</organism>
<evidence type="ECO:0000313" key="3">
    <source>
        <dbReference type="Proteomes" id="UP001324287"/>
    </source>
</evidence>
<dbReference type="InterPro" id="IPR051453">
    <property type="entry name" value="MBL_Glyoxalase_II"/>
</dbReference>
<reference evidence="2 3" key="1">
    <citation type="submission" date="2023-12" db="EMBL/GenBank/DDBJ databases">
        <title>Blastococcus brunescens sp. nov., an actonobacterium isolated from sandstone collected in sahara desert.</title>
        <authorList>
            <person name="Gtari M."/>
            <person name="Ghodhbane F."/>
        </authorList>
    </citation>
    <scope>NUCLEOTIDE SEQUENCE [LARGE SCALE GENOMIC DNA]</scope>
    <source>
        <strain evidence="2 3">BMG 8361</strain>
    </source>
</reference>
<dbReference type="SUPFAM" id="SSF56281">
    <property type="entry name" value="Metallo-hydrolase/oxidoreductase"/>
    <property type="match status" value="1"/>
</dbReference>
<accession>A0ABZ1AXM4</accession>
<evidence type="ECO:0000313" key="2">
    <source>
        <dbReference type="EMBL" id="WRL63315.1"/>
    </source>
</evidence>
<keyword evidence="3" id="KW-1185">Reference proteome</keyword>
<feature type="domain" description="Metallo-beta-lactamase" evidence="1">
    <location>
        <begin position="24"/>
        <end position="188"/>
    </location>
</feature>
<dbReference type="Gene3D" id="3.60.15.10">
    <property type="entry name" value="Ribonuclease Z/Hydroxyacylglutathione hydrolase-like"/>
    <property type="match status" value="1"/>
</dbReference>
<dbReference type="EMBL" id="CP141261">
    <property type="protein sequence ID" value="WRL63315.1"/>
    <property type="molecule type" value="Genomic_DNA"/>
</dbReference>
<dbReference type="PANTHER" id="PTHR46233:SF4">
    <property type="entry name" value="METALLO-BETA-LACTAMASE DOMAIN-CONTAINING PROTEIN"/>
    <property type="match status" value="1"/>
</dbReference>
<dbReference type="PANTHER" id="PTHR46233">
    <property type="entry name" value="HYDROXYACYLGLUTATHIONE HYDROLASE GLOC"/>
    <property type="match status" value="1"/>
</dbReference>
<dbReference type="SMART" id="SM00849">
    <property type="entry name" value="Lactamase_B"/>
    <property type="match status" value="1"/>
</dbReference>
<dbReference type="InterPro" id="IPR036866">
    <property type="entry name" value="RibonucZ/Hydroxyglut_hydro"/>
</dbReference>
<proteinExistence type="predicted"/>
<dbReference type="RefSeq" id="WP_324274651.1">
    <property type="nucleotide sequence ID" value="NZ_CP141261.1"/>
</dbReference>
<dbReference type="Proteomes" id="UP001324287">
    <property type="component" value="Chromosome"/>
</dbReference>
<name>A0ABZ1AXM4_9ACTN</name>
<gene>
    <name evidence="2" type="ORF">U6N30_26760</name>
</gene>
<evidence type="ECO:0000259" key="1">
    <source>
        <dbReference type="SMART" id="SM00849"/>
    </source>
</evidence>